<gene>
    <name evidence="3" type="ORF">JRO89_XS12G0160100</name>
</gene>
<evidence type="ECO:0000256" key="1">
    <source>
        <dbReference type="ARBA" id="ARBA00022729"/>
    </source>
</evidence>
<feature type="signal peptide" evidence="2">
    <location>
        <begin position="1"/>
        <end position="21"/>
    </location>
</feature>
<proteinExistence type="predicted"/>
<evidence type="ECO:0000313" key="4">
    <source>
        <dbReference type="Proteomes" id="UP000827721"/>
    </source>
</evidence>
<name>A0ABQ8HCV4_9ROSI</name>
<keyword evidence="1 2" id="KW-0732">Signal</keyword>
<feature type="chain" id="PRO_5045796158" evidence="2">
    <location>
        <begin position="22"/>
        <end position="170"/>
    </location>
</feature>
<evidence type="ECO:0000256" key="2">
    <source>
        <dbReference type="SAM" id="SignalP"/>
    </source>
</evidence>
<dbReference type="PANTHER" id="PTHR33184">
    <property type="entry name" value="PROTEIN TAPETUM DETERMINANT 1-LIKE-RELATED"/>
    <property type="match status" value="1"/>
</dbReference>
<evidence type="ECO:0000313" key="3">
    <source>
        <dbReference type="EMBL" id="KAH7554306.1"/>
    </source>
</evidence>
<accession>A0ABQ8HCV4</accession>
<organism evidence="3 4">
    <name type="scientific">Xanthoceras sorbifolium</name>
    <dbReference type="NCBI Taxonomy" id="99658"/>
    <lineage>
        <taxon>Eukaryota</taxon>
        <taxon>Viridiplantae</taxon>
        <taxon>Streptophyta</taxon>
        <taxon>Embryophyta</taxon>
        <taxon>Tracheophyta</taxon>
        <taxon>Spermatophyta</taxon>
        <taxon>Magnoliopsida</taxon>
        <taxon>eudicotyledons</taxon>
        <taxon>Gunneridae</taxon>
        <taxon>Pentapetalae</taxon>
        <taxon>rosids</taxon>
        <taxon>malvids</taxon>
        <taxon>Sapindales</taxon>
        <taxon>Sapindaceae</taxon>
        <taxon>Xanthoceroideae</taxon>
        <taxon>Xanthoceras</taxon>
    </lineage>
</organism>
<dbReference type="PANTHER" id="PTHR33184:SF67">
    <property type="entry name" value="PROTEIN TAPETUM DETERMINANT 1"/>
    <property type="match status" value="1"/>
</dbReference>
<dbReference type="InterPro" id="IPR040361">
    <property type="entry name" value="TPD1"/>
</dbReference>
<dbReference type="Pfam" id="PF24068">
    <property type="entry name" value="TPD1_C"/>
    <property type="match status" value="1"/>
</dbReference>
<dbReference type="Proteomes" id="UP000827721">
    <property type="component" value="Unassembled WGS sequence"/>
</dbReference>
<dbReference type="EMBL" id="JAFEMO010000012">
    <property type="protein sequence ID" value="KAH7554306.1"/>
    <property type="molecule type" value="Genomic_DNA"/>
</dbReference>
<protein>
    <submittedName>
        <fullName evidence="3">Uncharacterized protein</fullName>
    </submittedName>
</protein>
<reference evidence="3 4" key="1">
    <citation type="submission" date="2021-02" db="EMBL/GenBank/DDBJ databases">
        <title>Plant Genome Project.</title>
        <authorList>
            <person name="Zhang R.-G."/>
        </authorList>
    </citation>
    <scope>NUCLEOTIDE SEQUENCE [LARGE SCALE GENOMIC DNA]</scope>
    <source>
        <tissue evidence="3">Leaves</tissue>
    </source>
</reference>
<comment type="caution">
    <text evidence="3">The sequence shown here is derived from an EMBL/GenBank/DDBJ whole genome shotgun (WGS) entry which is preliminary data.</text>
</comment>
<keyword evidence="4" id="KW-1185">Reference proteome</keyword>
<sequence length="170" mass="18295">MRTSLCKIMVLAALIFGFLFMVSHNGLQKDKMSTEFKPFVSVGNNTFLAWGRKLLNSGGGTEANGQCSKDDIKIIQGTLPPQPSGIPTYRVEIINTCAIGCAIGDIKVYCGGFTSANLINPTIFKHLPNEDFCLVNNGAPLKGGAMVSFIYTTTFMYKSFSVSSVTCPSS</sequence>